<name>A0A1B9P0T7_ALILO</name>
<comment type="caution">
    <text evidence="2">The sequence shown here is derived from an EMBL/GenBank/DDBJ whole genome shotgun (WGS) entry which is preliminary data.</text>
</comment>
<sequence length="120" mass="13715">MKLFISAILALLLVGCSSSSQAEKEKNADDWFNYGEFRAKKGFVVQTQEQLEAMNPKEVITGEFYNAYFSGHEEGTIVYCTQVPYILGLSEEPYFGLCDQSHPKFKEEYEKGVNHKKNKK</sequence>
<proteinExistence type="predicted"/>
<gene>
    <name evidence="2" type="ORF">A6E04_08975</name>
</gene>
<evidence type="ECO:0008006" key="4">
    <source>
        <dbReference type="Google" id="ProtNLM"/>
    </source>
</evidence>
<reference evidence="2 3" key="1">
    <citation type="submission" date="2016-06" db="EMBL/GenBank/DDBJ databases">
        <authorList>
            <person name="Kjaerup R.B."/>
            <person name="Dalgaard T.S."/>
            <person name="Juul-Madsen H.R."/>
        </authorList>
    </citation>
    <scope>NUCLEOTIDE SEQUENCE [LARGE SCALE GENOMIC DNA]</scope>
    <source>
        <strain evidence="2 3">1S159</strain>
    </source>
</reference>
<dbReference type="OrthoDB" id="5917937at2"/>
<keyword evidence="1" id="KW-0732">Signal</keyword>
<protein>
    <recommendedName>
        <fullName evidence="4">DUF2799 domain-containing protein</fullName>
    </recommendedName>
</protein>
<feature type="chain" id="PRO_5008632364" description="DUF2799 domain-containing protein" evidence="1">
    <location>
        <begin position="23"/>
        <end position="120"/>
    </location>
</feature>
<dbReference type="EMBL" id="MAJU01000008">
    <property type="protein sequence ID" value="OCH21978.1"/>
    <property type="molecule type" value="Genomic_DNA"/>
</dbReference>
<dbReference type="Proteomes" id="UP000093523">
    <property type="component" value="Unassembled WGS sequence"/>
</dbReference>
<evidence type="ECO:0000313" key="2">
    <source>
        <dbReference type="EMBL" id="OCH21978.1"/>
    </source>
</evidence>
<dbReference type="RefSeq" id="WP_023603136.1">
    <property type="nucleotide sequence ID" value="NZ_CAWMPN010000008.1"/>
</dbReference>
<feature type="signal peptide" evidence="1">
    <location>
        <begin position="1"/>
        <end position="22"/>
    </location>
</feature>
<accession>A0A1B9P0T7</accession>
<dbReference type="AlphaFoldDB" id="A0A1B9P0T7"/>
<evidence type="ECO:0000256" key="1">
    <source>
        <dbReference type="SAM" id="SignalP"/>
    </source>
</evidence>
<dbReference type="PROSITE" id="PS51257">
    <property type="entry name" value="PROKAR_LIPOPROTEIN"/>
    <property type="match status" value="1"/>
</dbReference>
<dbReference type="Pfam" id="PF10973">
    <property type="entry name" value="DUF2799"/>
    <property type="match status" value="1"/>
</dbReference>
<organism evidence="2 3">
    <name type="scientific">Aliivibrio logei</name>
    <name type="common">Vibrio logei</name>
    <dbReference type="NCBI Taxonomy" id="688"/>
    <lineage>
        <taxon>Bacteria</taxon>
        <taxon>Pseudomonadati</taxon>
        <taxon>Pseudomonadota</taxon>
        <taxon>Gammaproteobacteria</taxon>
        <taxon>Vibrionales</taxon>
        <taxon>Vibrionaceae</taxon>
        <taxon>Aliivibrio</taxon>
    </lineage>
</organism>
<dbReference type="InterPro" id="IPR021242">
    <property type="entry name" value="DUF2799"/>
</dbReference>
<evidence type="ECO:0000313" key="3">
    <source>
        <dbReference type="Proteomes" id="UP000093523"/>
    </source>
</evidence>
<dbReference type="STRING" id="688.A6E04_08975"/>